<evidence type="ECO:0000313" key="2">
    <source>
        <dbReference type="Proteomes" id="UP001165136"/>
    </source>
</evidence>
<dbReference type="AlphaFoldDB" id="A0A9W6R017"/>
<keyword evidence="2" id="KW-1185">Reference proteome</keyword>
<dbReference type="Proteomes" id="UP001165136">
    <property type="component" value="Unassembled WGS sequence"/>
</dbReference>
<dbReference type="EMBL" id="BSTI01000005">
    <property type="protein sequence ID" value="GLY65970.1"/>
    <property type="molecule type" value="Genomic_DNA"/>
</dbReference>
<protein>
    <submittedName>
        <fullName evidence="1">Uncharacterized protein</fullName>
    </submittedName>
</protein>
<evidence type="ECO:0000313" key="1">
    <source>
        <dbReference type="EMBL" id="GLY65970.1"/>
    </source>
</evidence>
<gene>
    <name evidence="1" type="ORF">Atai01_25890</name>
</gene>
<proteinExistence type="predicted"/>
<accession>A0A9W6R017</accession>
<organism evidence="1 2">
    <name type="scientific">Amycolatopsis taiwanensis</name>
    <dbReference type="NCBI Taxonomy" id="342230"/>
    <lineage>
        <taxon>Bacteria</taxon>
        <taxon>Bacillati</taxon>
        <taxon>Actinomycetota</taxon>
        <taxon>Actinomycetes</taxon>
        <taxon>Pseudonocardiales</taxon>
        <taxon>Pseudonocardiaceae</taxon>
        <taxon>Amycolatopsis</taxon>
    </lineage>
</organism>
<reference evidence="1" key="1">
    <citation type="submission" date="2023-03" db="EMBL/GenBank/DDBJ databases">
        <title>Amycolatopsis taiwanensis NBRC 103393.</title>
        <authorList>
            <person name="Ichikawa N."/>
            <person name="Sato H."/>
            <person name="Tonouchi N."/>
        </authorList>
    </citation>
    <scope>NUCLEOTIDE SEQUENCE</scope>
    <source>
        <strain evidence="1">NBRC 103393</strain>
    </source>
</reference>
<sequence length="105" mass="11733">MTGQDMQIRFARATRSARANPLSPSGWKNTELSRLRQFPRRCHSQVSATGVGSRDVSAMSSLTSATYGCGAGLPTFTSRYTCRLRQMAYRTQTERPPRATAKWDE</sequence>
<comment type="caution">
    <text evidence="1">The sequence shown here is derived from an EMBL/GenBank/DDBJ whole genome shotgun (WGS) entry which is preliminary data.</text>
</comment>
<name>A0A9W6R017_9PSEU</name>